<reference evidence="2 3" key="1">
    <citation type="journal article" date="2023" name="PLoS ONE">
        <title>Cytospora paraplurivora sp. nov. isolated from orchards with fruit tree decline syndrome in Ontario, Canada.</title>
        <authorList>
            <person name="Ilyukhin E."/>
            <person name="Nguyen H.D.T."/>
            <person name="Castle A.J."/>
            <person name="Ellouze W."/>
        </authorList>
    </citation>
    <scope>NUCLEOTIDE SEQUENCE [LARGE SCALE GENOMIC DNA]</scope>
    <source>
        <strain evidence="2 3">FDS-564</strain>
    </source>
</reference>
<feature type="compositionally biased region" description="Basic and acidic residues" evidence="1">
    <location>
        <begin position="174"/>
        <end position="183"/>
    </location>
</feature>
<evidence type="ECO:0000256" key="1">
    <source>
        <dbReference type="SAM" id="MobiDB-lite"/>
    </source>
</evidence>
<feature type="compositionally biased region" description="Polar residues" evidence="1">
    <location>
        <begin position="116"/>
        <end position="131"/>
    </location>
</feature>
<evidence type="ECO:0000313" key="2">
    <source>
        <dbReference type="EMBL" id="KAK7737450.1"/>
    </source>
</evidence>
<name>A0AAN9U358_9PEZI</name>
<evidence type="ECO:0000313" key="3">
    <source>
        <dbReference type="Proteomes" id="UP001320245"/>
    </source>
</evidence>
<protein>
    <submittedName>
        <fullName evidence="2">Uncharacterized protein</fullName>
    </submittedName>
</protein>
<feature type="region of interest" description="Disordered" evidence="1">
    <location>
        <begin position="174"/>
        <end position="235"/>
    </location>
</feature>
<gene>
    <name evidence="2" type="ORF">SLS53_006523</name>
</gene>
<feature type="compositionally biased region" description="Low complexity" evidence="1">
    <location>
        <begin position="212"/>
        <end position="226"/>
    </location>
</feature>
<comment type="caution">
    <text evidence="2">The sequence shown here is derived from an EMBL/GenBank/DDBJ whole genome shotgun (WGS) entry which is preliminary data.</text>
</comment>
<dbReference type="AlphaFoldDB" id="A0AAN9U358"/>
<organism evidence="2 3">
    <name type="scientific">Cytospora paraplurivora</name>
    <dbReference type="NCBI Taxonomy" id="2898453"/>
    <lineage>
        <taxon>Eukaryota</taxon>
        <taxon>Fungi</taxon>
        <taxon>Dikarya</taxon>
        <taxon>Ascomycota</taxon>
        <taxon>Pezizomycotina</taxon>
        <taxon>Sordariomycetes</taxon>
        <taxon>Sordariomycetidae</taxon>
        <taxon>Diaporthales</taxon>
        <taxon>Cytosporaceae</taxon>
        <taxon>Cytospora</taxon>
    </lineage>
</organism>
<dbReference type="EMBL" id="JAJSPL020000029">
    <property type="protein sequence ID" value="KAK7737450.1"/>
    <property type="molecule type" value="Genomic_DNA"/>
</dbReference>
<feature type="region of interest" description="Disordered" evidence="1">
    <location>
        <begin position="95"/>
        <end position="133"/>
    </location>
</feature>
<sequence>MKGINPLTIHNGNTTSPTMCVQIYKRCICGHREKHGQPKRCDKAEKASRSWFVAAFKGPKLDSKKYCVKMKKDSFGVAEPCAKCRADGGVRYVGHGRPRRPTRFENPRTPPPRPVNSINYFATEPDNNTGKQPDKYAKKVMREAEKVSSDTRKVKTHGQVDTKADDIRRRAIAKAREEKRRVEPLNLHDGSGSNYPAPVNTPGNQYDAVDWASSRPAAPTSSRQAAYPTPSQQAAYPDLRDHPAMQSDVQFAVHHEAFTAGTTFTVPDVEIQGSTPRLLKFIPINIKPTWRKLRATT</sequence>
<dbReference type="Proteomes" id="UP001320245">
    <property type="component" value="Unassembled WGS sequence"/>
</dbReference>
<keyword evidence="3" id="KW-1185">Reference proteome</keyword>
<proteinExistence type="predicted"/>
<accession>A0AAN9U358</accession>